<sequence length="166" mass="18686">MATLPGWQMNSIGPSRRTRLISLLSAGGDCDLPDACVDYVPGFLPLKTADEILDSLIKQVQWRQPKIKLFGKTFLSPRLSAWYGDAGAVYSYSGLVNQPLPWLPVLQVLRRRLKNEWAWNPNAVLVNWYRDGQDSMGWHSDNESELGNEPTIASISLGASRRFLLR</sequence>
<feature type="non-terminal residue" evidence="2">
    <location>
        <position position="166"/>
    </location>
</feature>
<dbReference type="Gene3D" id="2.60.120.590">
    <property type="entry name" value="Alpha-ketoglutarate-dependent dioxygenase AlkB-like"/>
    <property type="match status" value="1"/>
</dbReference>
<dbReference type="SUPFAM" id="SSF51197">
    <property type="entry name" value="Clavaminate synthase-like"/>
    <property type="match status" value="1"/>
</dbReference>
<dbReference type="PANTHER" id="PTHR31212">
    <property type="entry name" value="ALPHA-KETOGLUTARATE-DEPENDENT DIOXYGENASE ALKB HOMOLOG 3"/>
    <property type="match status" value="1"/>
</dbReference>
<accession>A0A382YVA0</accession>
<dbReference type="InterPro" id="IPR032854">
    <property type="entry name" value="ALKBH3"/>
</dbReference>
<dbReference type="GO" id="GO:0051213">
    <property type="term" value="F:dioxygenase activity"/>
    <property type="evidence" value="ECO:0007669"/>
    <property type="project" value="InterPro"/>
</dbReference>
<dbReference type="GO" id="GO:0006307">
    <property type="term" value="P:DNA alkylation repair"/>
    <property type="evidence" value="ECO:0007669"/>
    <property type="project" value="InterPro"/>
</dbReference>
<dbReference type="PANTHER" id="PTHR31212:SF4">
    <property type="entry name" value="ALPHA-KETOGLUTARATE-DEPENDENT DIOXYGENASE ALKB HOMOLOG 3"/>
    <property type="match status" value="1"/>
</dbReference>
<organism evidence="2">
    <name type="scientific">marine metagenome</name>
    <dbReference type="NCBI Taxonomy" id="408172"/>
    <lineage>
        <taxon>unclassified sequences</taxon>
        <taxon>metagenomes</taxon>
        <taxon>ecological metagenomes</taxon>
    </lineage>
</organism>
<dbReference type="AlphaFoldDB" id="A0A382YVA0"/>
<gene>
    <name evidence="2" type="ORF">METZ01_LOCUS440036</name>
</gene>
<dbReference type="EMBL" id="UINC01178820">
    <property type="protein sequence ID" value="SVD87182.1"/>
    <property type="molecule type" value="Genomic_DNA"/>
</dbReference>
<evidence type="ECO:0000259" key="1">
    <source>
        <dbReference type="Pfam" id="PF13532"/>
    </source>
</evidence>
<reference evidence="2" key="1">
    <citation type="submission" date="2018-05" db="EMBL/GenBank/DDBJ databases">
        <authorList>
            <person name="Lanie J.A."/>
            <person name="Ng W.-L."/>
            <person name="Kazmierczak K.M."/>
            <person name="Andrzejewski T.M."/>
            <person name="Davidsen T.M."/>
            <person name="Wayne K.J."/>
            <person name="Tettelin H."/>
            <person name="Glass J.I."/>
            <person name="Rusch D."/>
            <person name="Podicherti R."/>
            <person name="Tsui H.-C.T."/>
            <person name="Winkler M.E."/>
        </authorList>
    </citation>
    <scope>NUCLEOTIDE SEQUENCE</scope>
</reference>
<proteinExistence type="predicted"/>
<dbReference type="Pfam" id="PF13532">
    <property type="entry name" value="2OG-FeII_Oxy_2"/>
    <property type="match status" value="1"/>
</dbReference>
<feature type="domain" description="Alpha-ketoglutarate-dependent dioxygenase AlkB-like" evidence="1">
    <location>
        <begin position="39"/>
        <end position="166"/>
    </location>
</feature>
<evidence type="ECO:0000313" key="2">
    <source>
        <dbReference type="EMBL" id="SVD87182.1"/>
    </source>
</evidence>
<name>A0A382YVA0_9ZZZZ</name>
<dbReference type="InterPro" id="IPR027450">
    <property type="entry name" value="AlkB-like"/>
</dbReference>
<protein>
    <recommendedName>
        <fullName evidence="1">Alpha-ketoglutarate-dependent dioxygenase AlkB-like domain-containing protein</fullName>
    </recommendedName>
</protein>
<dbReference type="InterPro" id="IPR037151">
    <property type="entry name" value="AlkB-like_sf"/>
</dbReference>